<dbReference type="PANTHER" id="PTHR33164:SF57">
    <property type="entry name" value="MARR-FAMILY TRANSCRIPTIONAL REGULATOR"/>
    <property type="match status" value="1"/>
</dbReference>
<dbReference type="EMBL" id="VFOV01000001">
    <property type="protein sequence ID" value="TQL67399.1"/>
    <property type="molecule type" value="Genomic_DNA"/>
</dbReference>
<dbReference type="PRINTS" id="PR00598">
    <property type="entry name" value="HTHMARR"/>
</dbReference>
<protein>
    <submittedName>
        <fullName evidence="3">DNA-binding MarR family transcriptional regulator</fullName>
    </submittedName>
</protein>
<dbReference type="InterPro" id="IPR036388">
    <property type="entry name" value="WH-like_DNA-bd_sf"/>
</dbReference>
<evidence type="ECO:0000313" key="4">
    <source>
        <dbReference type="Proteomes" id="UP000320209"/>
    </source>
</evidence>
<dbReference type="GO" id="GO:0006950">
    <property type="term" value="P:response to stress"/>
    <property type="evidence" value="ECO:0007669"/>
    <property type="project" value="TreeGrafter"/>
</dbReference>
<organism evidence="3 4">
    <name type="scientific">Nocardioides albertanoniae</name>
    <dbReference type="NCBI Taxonomy" id="1175486"/>
    <lineage>
        <taxon>Bacteria</taxon>
        <taxon>Bacillati</taxon>
        <taxon>Actinomycetota</taxon>
        <taxon>Actinomycetes</taxon>
        <taxon>Propionibacteriales</taxon>
        <taxon>Nocardioidaceae</taxon>
        <taxon>Nocardioides</taxon>
    </lineage>
</organism>
<dbReference type="PROSITE" id="PS50995">
    <property type="entry name" value="HTH_MARR_2"/>
    <property type="match status" value="1"/>
</dbReference>
<evidence type="ECO:0000256" key="1">
    <source>
        <dbReference type="SAM" id="MobiDB-lite"/>
    </source>
</evidence>
<dbReference type="GO" id="GO:0003677">
    <property type="term" value="F:DNA binding"/>
    <property type="evidence" value="ECO:0007669"/>
    <property type="project" value="UniProtKB-KW"/>
</dbReference>
<proteinExistence type="predicted"/>
<dbReference type="SMART" id="SM00347">
    <property type="entry name" value="HTH_MARR"/>
    <property type="match status" value="1"/>
</dbReference>
<evidence type="ECO:0000259" key="2">
    <source>
        <dbReference type="PROSITE" id="PS50995"/>
    </source>
</evidence>
<keyword evidence="4" id="KW-1185">Reference proteome</keyword>
<dbReference type="InterPro" id="IPR036390">
    <property type="entry name" value="WH_DNA-bd_sf"/>
</dbReference>
<dbReference type="Gene3D" id="1.10.10.10">
    <property type="entry name" value="Winged helix-like DNA-binding domain superfamily/Winged helix DNA-binding domain"/>
    <property type="match status" value="1"/>
</dbReference>
<comment type="caution">
    <text evidence="3">The sequence shown here is derived from an EMBL/GenBank/DDBJ whole genome shotgun (WGS) entry which is preliminary data.</text>
</comment>
<name>A0A543A482_9ACTN</name>
<gene>
    <name evidence="3" type="ORF">FB381_1275</name>
</gene>
<evidence type="ECO:0000313" key="3">
    <source>
        <dbReference type="EMBL" id="TQL67399.1"/>
    </source>
</evidence>
<feature type="region of interest" description="Disordered" evidence="1">
    <location>
        <begin position="143"/>
        <end position="162"/>
    </location>
</feature>
<reference evidence="3 4" key="1">
    <citation type="submission" date="2019-06" db="EMBL/GenBank/DDBJ databases">
        <title>Sequencing the genomes of 1000 actinobacteria strains.</title>
        <authorList>
            <person name="Klenk H.-P."/>
        </authorList>
    </citation>
    <scope>NUCLEOTIDE SEQUENCE [LARGE SCALE GENOMIC DNA]</scope>
    <source>
        <strain evidence="3 4">DSM 25218</strain>
    </source>
</reference>
<keyword evidence="3" id="KW-0238">DNA-binding</keyword>
<dbReference type="Pfam" id="PF01047">
    <property type="entry name" value="MarR"/>
    <property type="match status" value="1"/>
</dbReference>
<sequence>MAGHATYQELMFQLSEVGAVRKGLVRHLPAELSAGPAGVLTMLRQHGDMTMSELTELLAVDISVTSRHVAYVAERGWIERSPNPTDGRSRILCLTDAGRDLLDVASRQIEELIADRLSGWEDGDVHELIRLLTNLRDSLGSCRAATQDPTPTDHIRTSTTGS</sequence>
<accession>A0A543A482</accession>
<dbReference type="GO" id="GO:0003700">
    <property type="term" value="F:DNA-binding transcription factor activity"/>
    <property type="evidence" value="ECO:0007669"/>
    <property type="project" value="InterPro"/>
</dbReference>
<dbReference type="SUPFAM" id="SSF46785">
    <property type="entry name" value="Winged helix' DNA-binding domain"/>
    <property type="match status" value="1"/>
</dbReference>
<dbReference type="InterPro" id="IPR000835">
    <property type="entry name" value="HTH_MarR-typ"/>
</dbReference>
<feature type="domain" description="HTH marR-type" evidence="2">
    <location>
        <begin position="7"/>
        <end position="137"/>
    </location>
</feature>
<dbReference type="Proteomes" id="UP000320209">
    <property type="component" value="Unassembled WGS sequence"/>
</dbReference>
<dbReference type="InterPro" id="IPR039422">
    <property type="entry name" value="MarR/SlyA-like"/>
</dbReference>
<dbReference type="RefSeq" id="WP_141779503.1">
    <property type="nucleotide sequence ID" value="NZ_VFOV01000001.1"/>
</dbReference>
<dbReference type="AlphaFoldDB" id="A0A543A482"/>
<dbReference type="OrthoDB" id="3778086at2"/>
<dbReference type="PANTHER" id="PTHR33164">
    <property type="entry name" value="TRANSCRIPTIONAL REGULATOR, MARR FAMILY"/>
    <property type="match status" value="1"/>
</dbReference>